<gene>
    <name evidence="4" type="ORF">P0M35_08735</name>
</gene>
<feature type="domain" description="CBS" evidence="3">
    <location>
        <begin position="8"/>
        <end position="66"/>
    </location>
</feature>
<organism evidence="4 5">
    <name type="scientific">Stygiobacter electus</name>
    <dbReference type="NCBI Taxonomy" id="3032292"/>
    <lineage>
        <taxon>Bacteria</taxon>
        <taxon>Pseudomonadati</taxon>
        <taxon>Ignavibacteriota</taxon>
        <taxon>Ignavibacteria</taxon>
        <taxon>Ignavibacteriales</taxon>
        <taxon>Melioribacteraceae</taxon>
        <taxon>Stygiobacter</taxon>
    </lineage>
</organism>
<dbReference type="RefSeq" id="WP_321536003.1">
    <property type="nucleotide sequence ID" value="NZ_JARGDL010000011.1"/>
</dbReference>
<comment type="caution">
    <text evidence="4">The sequence shown here is derived from an EMBL/GenBank/DDBJ whole genome shotgun (WGS) entry which is preliminary data.</text>
</comment>
<dbReference type="AlphaFoldDB" id="A0AAE3P352"/>
<dbReference type="InterPro" id="IPR000644">
    <property type="entry name" value="CBS_dom"/>
</dbReference>
<dbReference type="Pfam" id="PF00571">
    <property type="entry name" value="CBS"/>
    <property type="match status" value="2"/>
</dbReference>
<dbReference type="InterPro" id="IPR051257">
    <property type="entry name" value="Diverse_CBS-Domain"/>
</dbReference>
<dbReference type="Gene3D" id="3.10.580.10">
    <property type="entry name" value="CBS-domain"/>
    <property type="match status" value="1"/>
</dbReference>
<sequence length="142" mass="16189">METIKQILNSKSLYTIKSGSTVKDTVNFLAEKNIGLVPIIDDTGKVLGVFSERDLVKRVISKDLDIYLTKVDDVMTKDLIIAKIDESPQECLTKMKNNKIRHILVIDNEKLVGIISIKDLLELNIQDMKETIEVLHNYIYAR</sequence>
<dbReference type="SMART" id="SM00116">
    <property type="entry name" value="CBS"/>
    <property type="match status" value="2"/>
</dbReference>
<evidence type="ECO:0000313" key="4">
    <source>
        <dbReference type="EMBL" id="MDF1612233.1"/>
    </source>
</evidence>
<feature type="domain" description="CBS" evidence="3">
    <location>
        <begin position="75"/>
        <end position="130"/>
    </location>
</feature>
<protein>
    <submittedName>
        <fullName evidence="4">CBS domain-containing protein</fullName>
    </submittedName>
</protein>
<keyword evidence="1 2" id="KW-0129">CBS domain</keyword>
<accession>A0AAE3P352</accession>
<reference evidence="4" key="1">
    <citation type="submission" date="2023-03" db="EMBL/GenBank/DDBJ databases">
        <title>Stygiobacter electus gen. nov., sp. nov., facultatively anaerobic thermotolerant bacterium of the class Ignavibacteria from a well of Yessentuki mineral water deposit.</title>
        <authorList>
            <person name="Podosokorskaya O.A."/>
            <person name="Elcheninov A.G."/>
            <person name="Petrova N.F."/>
            <person name="Zavarzina D.G."/>
            <person name="Kublanov I.V."/>
            <person name="Merkel A.Y."/>
        </authorList>
    </citation>
    <scope>NUCLEOTIDE SEQUENCE</scope>
    <source>
        <strain evidence="4">09-Me</strain>
    </source>
</reference>
<keyword evidence="5" id="KW-1185">Reference proteome</keyword>
<evidence type="ECO:0000259" key="3">
    <source>
        <dbReference type="PROSITE" id="PS51371"/>
    </source>
</evidence>
<dbReference type="PANTHER" id="PTHR43080">
    <property type="entry name" value="CBS DOMAIN-CONTAINING PROTEIN CBSX3, MITOCHONDRIAL"/>
    <property type="match status" value="1"/>
</dbReference>
<proteinExistence type="predicted"/>
<evidence type="ECO:0000256" key="1">
    <source>
        <dbReference type="ARBA" id="ARBA00023122"/>
    </source>
</evidence>
<dbReference type="PANTHER" id="PTHR43080:SF2">
    <property type="entry name" value="CBS DOMAIN-CONTAINING PROTEIN"/>
    <property type="match status" value="1"/>
</dbReference>
<name>A0AAE3P352_9BACT</name>
<evidence type="ECO:0000256" key="2">
    <source>
        <dbReference type="PROSITE-ProRule" id="PRU00703"/>
    </source>
</evidence>
<dbReference type="SUPFAM" id="SSF54631">
    <property type="entry name" value="CBS-domain pair"/>
    <property type="match status" value="1"/>
</dbReference>
<evidence type="ECO:0000313" key="5">
    <source>
        <dbReference type="Proteomes" id="UP001221302"/>
    </source>
</evidence>
<dbReference type="Proteomes" id="UP001221302">
    <property type="component" value="Unassembled WGS sequence"/>
</dbReference>
<dbReference type="PROSITE" id="PS51371">
    <property type="entry name" value="CBS"/>
    <property type="match status" value="2"/>
</dbReference>
<dbReference type="EMBL" id="JARGDL010000011">
    <property type="protein sequence ID" value="MDF1612233.1"/>
    <property type="molecule type" value="Genomic_DNA"/>
</dbReference>
<dbReference type="InterPro" id="IPR046342">
    <property type="entry name" value="CBS_dom_sf"/>
</dbReference>